<organism evidence="1 2">
    <name type="scientific">Sulfobacillus thermosulfidooxidans (strain DSM 9293 / VKM B-1269 / AT-1)</name>
    <dbReference type="NCBI Taxonomy" id="929705"/>
    <lineage>
        <taxon>Bacteria</taxon>
        <taxon>Bacillati</taxon>
        <taxon>Bacillota</taxon>
        <taxon>Clostridia</taxon>
        <taxon>Eubacteriales</taxon>
        <taxon>Clostridiales Family XVII. Incertae Sedis</taxon>
        <taxon>Sulfobacillus</taxon>
    </lineage>
</organism>
<evidence type="ECO:0000313" key="1">
    <source>
        <dbReference type="EMBL" id="SMC07602.1"/>
    </source>
</evidence>
<evidence type="ECO:0000313" key="2">
    <source>
        <dbReference type="Proteomes" id="UP000192660"/>
    </source>
</evidence>
<gene>
    <name evidence="1" type="ORF">SAMN00768000_3466</name>
</gene>
<protein>
    <submittedName>
        <fullName evidence="1">Uncharacterized protein</fullName>
    </submittedName>
</protein>
<reference evidence="2" key="1">
    <citation type="submission" date="2017-04" db="EMBL/GenBank/DDBJ databases">
        <authorList>
            <person name="Varghese N."/>
            <person name="Submissions S."/>
        </authorList>
    </citation>
    <scope>NUCLEOTIDE SEQUENCE [LARGE SCALE GENOMIC DNA]</scope>
    <source>
        <strain evidence="2">DSM 9293</strain>
    </source>
</reference>
<dbReference type="EMBL" id="FWWY01000001">
    <property type="protein sequence ID" value="SMC07602.1"/>
    <property type="molecule type" value="Genomic_DNA"/>
</dbReference>
<accession>A0A1W1WN41</accession>
<dbReference type="AlphaFoldDB" id="A0A1W1WN41"/>
<dbReference type="Proteomes" id="UP000192660">
    <property type="component" value="Unassembled WGS sequence"/>
</dbReference>
<proteinExistence type="predicted"/>
<name>A0A1W1WN41_SULTA</name>
<keyword evidence="2" id="KW-1185">Reference proteome</keyword>
<sequence>MQDSELLADEARGYFLALADVLRELGQGELLGRLAELYMDFRQIDYLHQQP</sequence>